<gene>
    <name evidence="9" type="ORF">HG933_12005</name>
</gene>
<dbReference type="Gene3D" id="1.10.443.10">
    <property type="entry name" value="Intergrase catalytic core"/>
    <property type="match status" value="1"/>
</dbReference>
<dbReference type="CDD" id="cd01189">
    <property type="entry name" value="INT_ICEBs1_C_like"/>
    <property type="match status" value="1"/>
</dbReference>
<evidence type="ECO:0000313" key="9">
    <source>
        <dbReference type="EMBL" id="NMK40073.1"/>
    </source>
</evidence>
<reference evidence="9 10" key="1">
    <citation type="submission" date="2020-04" db="EMBL/GenBank/DDBJ databases">
        <authorList>
            <person name="Hitch T.C.A."/>
            <person name="Wylensek D."/>
            <person name="Clavel T."/>
        </authorList>
    </citation>
    <scope>NUCLEOTIDE SEQUENCE [LARGE SCALE GENOMIC DNA]</scope>
    <source>
        <strain evidence="9 10">WCA-386-APC-2A</strain>
    </source>
</reference>
<dbReference type="RefSeq" id="WP_169014080.1">
    <property type="nucleotide sequence ID" value="NZ_JABBJH010000036.1"/>
</dbReference>
<evidence type="ECO:0000259" key="8">
    <source>
        <dbReference type="PROSITE" id="PS51900"/>
    </source>
</evidence>
<evidence type="ECO:0000256" key="2">
    <source>
        <dbReference type="ARBA" id="ARBA00022908"/>
    </source>
</evidence>
<name>A0A848EW08_MEGEL</name>
<evidence type="ECO:0000259" key="7">
    <source>
        <dbReference type="PROSITE" id="PS51898"/>
    </source>
</evidence>
<dbReference type="Gene3D" id="1.10.150.130">
    <property type="match status" value="1"/>
</dbReference>
<protein>
    <submittedName>
        <fullName evidence="9">Site-specific integrase</fullName>
    </submittedName>
</protein>
<dbReference type="PANTHER" id="PTHR30349">
    <property type="entry name" value="PHAGE INTEGRASE-RELATED"/>
    <property type="match status" value="1"/>
</dbReference>
<dbReference type="InterPro" id="IPR011010">
    <property type="entry name" value="DNA_brk_join_enz"/>
</dbReference>
<dbReference type="AlphaFoldDB" id="A0A848EW08"/>
<keyword evidence="2" id="KW-0229">DNA integration</keyword>
<evidence type="ECO:0000256" key="4">
    <source>
        <dbReference type="ARBA" id="ARBA00023172"/>
    </source>
</evidence>
<proteinExistence type="inferred from homology"/>
<dbReference type="GO" id="GO:0015074">
    <property type="term" value="P:DNA integration"/>
    <property type="evidence" value="ECO:0007669"/>
    <property type="project" value="UniProtKB-KW"/>
</dbReference>
<dbReference type="Pfam" id="PF14659">
    <property type="entry name" value="Phage_int_SAM_3"/>
    <property type="match status" value="1"/>
</dbReference>
<evidence type="ECO:0000256" key="1">
    <source>
        <dbReference type="ARBA" id="ARBA00008857"/>
    </source>
</evidence>
<comment type="caution">
    <text evidence="9">The sequence shown here is derived from an EMBL/GenBank/DDBJ whole genome shotgun (WGS) entry which is preliminary data.</text>
</comment>
<dbReference type="InterPro" id="IPR010998">
    <property type="entry name" value="Integrase_recombinase_N"/>
</dbReference>
<feature type="compositionally biased region" description="Polar residues" evidence="6">
    <location>
        <begin position="405"/>
        <end position="426"/>
    </location>
</feature>
<dbReference type="GO" id="GO:0006310">
    <property type="term" value="P:DNA recombination"/>
    <property type="evidence" value="ECO:0007669"/>
    <property type="project" value="UniProtKB-KW"/>
</dbReference>
<feature type="region of interest" description="Disordered" evidence="6">
    <location>
        <begin position="393"/>
        <end position="436"/>
    </location>
</feature>
<keyword evidence="4" id="KW-0233">DNA recombination</keyword>
<dbReference type="PROSITE" id="PS51900">
    <property type="entry name" value="CB"/>
    <property type="match status" value="1"/>
</dbReference>
<dbReference type="InterPro" id="IPR002104">
    <property type="entry name" value="Integrase_catalytic"/>
</dbReference>
<dbReference type="Pfam" id="PF00589">
    <property type="entry name" value="Phage_integrase"/>
    <property type="match status" value="1"/>
</dbReference>
<dbReference type="SUPFAM" id="SSF56349">
    <property type="entry name" value="DNA breaking-rejoining enzymes"/>
    <property type="match status" value="1"/>
</dbReference>
<evidence type="ECO:0000313" key="10">
    <source>
        <dbReference type="Proteomes" id="UP000536773"/>
    </source>
</evidence>
<keyword evidence="3 5" id="KW-0238">DNA-binding</keyword>
<sequence>MKRSSIRKHGSGTYWKDKRTGRWCWQIQAAGRDGISHRKKITAKSLEILTQKVESYRQKRAQGIPTDDLTVEQWARIFLNSGKTTWKGKTYRNYRGALKNHIVPAFRTRKLTSLKPYELQIWFHELLARPLSISTVLTIRRIFEVFLSDAVRNGLLSRNPVRLTKPPKHPKKPIQIMSVEQMQHLLSLAKSKADEGSDNLGTDYLRRMYYVFIYTGAMTGCRAGELAALTWPDFQNCKLKIHNNLTVDYDGRQAVADPKSETSRRTLALDPDTSHLLVKWRQYQLGYQKTVGTYYADERQLIFANAAGGFVSVSNLIRRYWHPLLHEAGLPTMGLHSLRKFHASYLAKAGIALPEIAARLGHADCTVLNRYYLTTVSDQGDIINALAHFDVGPEPKTQKNPPDAATSNGSNCGQNNPTQPQSNHTISHLPCKGGEQ</sequence>
<dbReference type="InterPro" id="IPR013762">
    <property type="entry name" value="Integrase-like_cat_sf"/>
</dbReference>
<dbReference type="InterPro" id="IPR050090">
    <property type="entry name" value="Tyrosine_recombinase_XerCD"/>
</dbReference>
<organism evidence="9 10">
    <name type="scientific">Megasphaera elsdenii</name>
    <dbReference type="NCBI Taxonomy" id="907"/>
    <lineage>
        <taxon>Bacteria</taxon>
        <taxon>Bacillati</taxon>
        <taxon>Bacillota</taxon>
        <taxon>Negativicutes</taxon>
        <taxon>Veillonellales</taxon>
        <taxon>Veillonellaceae</taxon>
        <taxon>Megasphaera</taxon>
    </lineage>
</organism>
<evidence type="ECO:0000256" key="5">
    <source>
        <dbReference type="PROSITE-ProRule" id="PRU01248"/>
    </source>
</evidence>
<dbReference type="Proteomes" id="UP000536773">
    <property type="component" value="Unassembled WGS sequence"/>
</dbReference>
<evidence type="ECO:0000256" key="6">
    <source>
        <dbReference type="SAM" id="MobiDB-lite"/>
    </source>
</evidence>
<dbReference type="PROSITE" id="PS51898">
    <property type="entry name" value="TYR_RECOMBINASE"/>
    <property type="match status" value="1"/>
</dbReference>
<comment type="similarity">
    <text evidence="1">Belongs to the 'phage' integrase family.</text>
</comment>
<evidence type="ECO:0000256" key="3">
    <source>
        <dbReference type="ARBA" id="ARBA00023125"/>
    </source>
</evidence>
<dbReference type="PANTHER" id="PTHR30349:SF64">
    <property type="entry name" value="PROPHAGE INTEGRASE INTD-RELATED"/>
    <property type="match status" value="1"/>
</dbReference>
<dbReference type="EMBL" id="JABBJH010000036">
    <property type="protein sequence ID" value="NMK40073.1"/>
    <property type="molecule type" value="Genomic_DNA"/>
</dbReference>
<feature type="domain" description="Tyr recombinase" evidence="7">
    <location>
        <begin position="172"/>
        <end position="384"/>
    </location>
</feature>
<feature type="domain" description="Core-binding (CB)" evidence="8">
    <location>
        <begin position="69"/>
        <end position="151"/>
    </location>
</feature>
<dbReference type="GO" id="GO:0003677">
    <property type="term" value="F:DNA binding"/>
    <property type="evidence" value="ECO:0007669"/>
    <property type="project" value="UniProtKB-UniRule"/>
</dbReference>
<dbReference type="InterPro" id="IPR044068">
    <property type="entry name" value="CB"/>
</dbReference>
<accession>A0A848EW08</accession>
<dbReference type="InterPro" id="IPR004107">
    <property type="entry name" value="Integrase_SAM-like_N"/>
</dbReference>